<name>A0A1M5Q4J6_9ACTN</name>
<organism evidence="10 11">
    <name type="scientific">Jatrophihabitans endophyticus</name>
    <dbReference type="NCBI Taxonomy" id="1206085"/>
    <lineage>
        <taxon>Bacteria</taxon>
        <taxon>Bacillati</taxon>
        <taxon>Actinomycetota</taxon>
        <taxon>Actinomycetes</taxon>
        <taxon>Jatrophihabitantales</taxon>
        <taxon>Jatrophihabitantaceae</taxon>
        <taxon>Jatrophihabitans</taxon>
    </lineage>
</organism>
<comment type="subcellular location">
    <subcellularLocation>
        <location evidence="1">Cell membrane</location>
        <topology evidence="1">Multi-pass membrane protein</topology>
    </subcellularLocation>
</comment>
<evidence type="ECO:0000256" key="3">
    <source>
        <dbReference type="ARBA" id="ARBA00022448"/>
    </source>
</evidence>
<dbReference type="OrthoDB" id="9782305at2"/>
<feature type="transmembrane region" description="Helical" evidence="9">
    <location>
        <begin position="33"/>
        <end position="53"/>
    </location>
</feature>
<accession>A0A1M5Q4J6</accession>
<dbReference type="FunFam" id="1.10.3470.10:FF:000001">
    <property type="entry name" value="Vitamin B12 ABC transporter permease BtuC"/>
    <property type="match status" value="1"/>
</dbReference>
<dbReference type="InterPro" id="IPR037294">
    <property type="entry name" value="ABC_BtuC-like"/>
</dbReference>
<evidence type="ECO:0000313" key="11">
    <source>
        <dbReference type="Proteomes" id="UP000186132"/>
    </source>
</evidence>
<dbReference type="RefSeq" id="WP_084181260.1">
    <property type="nucleotide sequence ID" value="NZ_FQVU01000004.1"/>
</dbReference>
<dbReference type="Proteomes" id="UP000186132">
    <property type="component" value="Unassembled WGS sequence"/>
</dbReference>
<evidence type="ECO:0000256" key="6">
    <source>
        <dbReference type="ARBA" id="ARBA00022989"/>
    </source>
</evidence>
<dbReference type="STRING" id="1206085.SAMN05443575_3285"/>
<evidence type="ECO:0000256" key="4">
    <source>
        <dbReference type="ARBA" id="ARBA00022475"/>
    </source>
</evidence>
<proteinExistence type="inferred from homology"/>
<gene>
    <name evidence="10" type="ORF">SAMN05443575_3285</name>
</gene>
<dbReference type="EMBL" id="FQVU01000004">
    <property type="protein sequence ID" value="SHH08701.1"/>
    <property type="molecule type" value="Genomic_DNA"/>
</dbReference>
<feature type="transmembrane region" description="Helical" evidence="9">
    <location>
        <begin position="128"/>
        <end position="148"/>
    </location>
</feature>
<dbReference type="PANTHER" id="PTHR30472">
    <property type="entry name" value="FERRIC ENTEROBACTIN TRANSPORT SYSTEM PERMEASE PROTEIN"/>
    <property type="match status" value="1"/>
</dbReference>
<feature type="compositionally biased region" description="Low complexity" evidence="8">
    <location>
        <begin position="10"/>
        <end position="23"/>
    </location>
</feature>
<dbReference type="InterPro" id="IPR000522">
    <property type="entry name" value="ABC_transptr_permease_BtuC"/>
</dbReference>
<keyword evidence="11" id="KW-1185">Reference proteome</keyword>
<dbReference type="GO" id="GO:0005886">
    <property type="term" value="C:plasma membrane"/>
    <property type="evidence" value="ECO:0007669"/>
    <property type="project" value="UniProtKB-SubCell"/>
</dbReference>
<feature type="transmembrane region" description="Helical" evidence="9">
    <location>
        <begin position="273"/>
        <end position="306"/>
    </location>
</feature>
<evidence type="ECO:0000256" key="7">
    <source>
        <dbReference type="ARBA" id="ARBA00023136"/>
    </source>
</evidence>
<evidence type="ECO:0000256" key="1">
    <source>
        <dbReference type="ARBA" id="ARBA00004651"/>
    </source>
</evidence>
<evidence type="ECO:0000256" key="9">
    <source>
        <dbReference type="SAM" id="Phobius"/>
    </source>
</evidence>
<evidence type="ECO:0000313" key="10">
    <source>
        <dbReference type="EMBL" id="SHH08701.1"/>
    </source>
</evidence>
<feature type="transmembrane region" description="Helical" evidence="9">
    <location>
        <begin position="186"/>
        <end position="209"/>
    </location>
</feature>
<feature type="transmembrane region" description="Helical" evidence="9">
    <location>
        <begin position="229"/>
        <end position="253"/>
    </location>
</feature>
<evidence type="ECO:0000256" key="2">
    <source>
        <dbReference type="ARBA" id="ARBA00007935"/>
    </source>
</evidence>
<comment type="similarity">
    <text evidence="2">Belongs to the binding-protein-dependent transport system permease family. FecCD subfamily.</text>
</comment>
<dbReference type="PANTHER" id="PTHR30472:SF25">
    <property type="entry name" value="ABC TRANSPORTER PERMEASE PROTEIN MJ0876-RELATED"/>
    <property type="match status" value="1"/>
</dbReference>
<dbReference type="CDD" id="cd06550">
    <property type="entry name" value="TM_ABC_iron-siderophores_like"/>
    <property type="match status" value="1"/>
</dbReference>
<sequence length="374" mass="38575">MTTLTRAGRDTAPAPTPATAPGRPRVRGLRSRVAVLFLVLTAGIVTVALISAAHGQYGIGLSDVAASIAHKWSGPLHLGHPVHDRFAEATLWQVRMPRVIMSLLVGAVLATAGAVMQGIFGNPLAEPAVVGVSSGAAVGAAIVIVAGIGVLGQFTVPAAAFVGGLVTVLTVYVLSRSNGRSEVVTLVLTGIAVNAVTGAGLAFCLFFGSQTARDQIVFWQLGSLNGSRWSYVAIVAPMAAVGLVGAMVLARRLDLLALGDRAARHLGVHVERLRLVSIVLVTFMVAAAVAFSGIIGFVGLVVPHLIRMAVGPGHRVLVPASLLAGGLLLACADLVARTAIHYADLPIGMLTALVGGPFFFWLLRRTRSRAGGWA</sequence>
<dbReference type="GO" id="GO:0033214">
    <property type="term" value="P:siderophore-iron import into cell"/>
    <property type="evidence" value="ECO:0007669"/>
    <property type="project" value="TreeGrafter"/>
</dbReference>
<dbReference type="GO" id="GO:0022857">
    <property type="term" value="F:transmembrane transporter activity"/>
    <property type="evidence" value="ECO:0007669"/>
    <property type="project" value="InterPro"/>
</dbReference>
<dbReference type="Pfam" id="PF01032">
    <property type="entry name" value="FecCD"/>
    <property type="match status" value="1"/>
</dbReference>
<keyword evidence="6 9" id="KW-1133">Transmembrane helix</keyword>
<keyword evidence="5 9" id="KW-0812">Transmembrane</keyword>
<keyword evidence="3" id="KW-0813">Transport</keyword>
<feature type="transmembrane region" description="Helical" evidence="9">
    <location>
        <begin position="99"/>
        <end position="116"/>
    </location>
</feature>
<keyword evidence="7 9" id="KW-0472">Membrane</keyword>
<reference evidence="10 11" key="1">
    <citation type="submission" date="2016-11" db="EMBL/GenBank/DDBJ databases">
        <authorList>
            <person name="Jaros S."/>
            <person name="Januszkiewicz K."/>
            <person name="Wedrychowicz H."/>
        </authorList>
    </citation>
    <scope>NUCLEOTIDE SEQUENCE [LARGE SCALE GENOMIC DNA]</scope>
    <source>
        <strain evidence="10 11">DSM 45627</strain>
    </source>
</reference>
<dbReference type="SUPFAM" id="SSF81345">
    <property type="entry name" value="ABC transporter involved in vitamin B12 uptake, BtuC"/>
    <property type="match status" value="1"/>
</dbReference>
<feature type="region of interest" description="Disordered" evidence="8">
    <location>
        <begin position="1"/>
        <end position="25"/>
    </location>
</feature>
<dbReference type="AlphaFoldDB" id="A0A1M5Q4J6"/>
<protein>
    <submittedName>
        <fullName evidence="10">Iron complex transport system permease protein</fullName>
    </submittedName>
</protein>
<evidence type="ECO:0000256" key="8">
    <source>
        <dbReference type="SAM" id="MobiDB-lite"/>
    </source>
</evidence>
<feature type="transmembrane region" description="Helical" evidence="9">
    <location>
        <begin position="154"/>
        <end position="174"/>
    </location>
</feature>
<feature type="transmembrane region" description="Helical" evidence="9">
    <location>
        <begin position="343"/>
        <end position="363"/>
    </location>
</feature>
<evidence type="ECO:0000256" key="5">
    <source>
        <dbReference type="ARBA" id="ARBA00022692"/>
    </source>
</evidence>
<dbReference type="Gene3D" id="1.10.3470.10">
    <property type="entry name" value="ABC transporter involved in vitamin B12 uptake, BtuC"/>
    <property type="match status" value="1"/>
</dbReference>
<keyword evidence="4" id="KW-1003">Cell membrane</keyword>